<accession>B9EXA1</accession>
<evidence type="ECO:0000313" key="1">
    <source>
        <dbReference type="EMBL" id="EEE54714.1"/>
    </source>
</evidence>
<reference evidence="1" key="1">
    <citation type="journal article" date="2005" name="PLoS Biol.">
        <title>The genomes of Oryza sativa: a history of duplications.</title>
        <authorList>
            <person name="Yu J."/>
            <person name="Wang J."/>
            <person name="Lin W."/>
            <person name="Li S."/>
            <person name="Li H."/>
            <person name="Zhou J."/>
            <person name="Ni P."/>
            <person name="Dong W."/>
            <person name="Hu S."/>
            <person name="Zeng C."/>
            <person name="Zhang J."/>
            <person name="Zhang Y."/>
            <person name="Li R."/>
            <person name="Xu Z."/>
            <person name="Li S."/>
            <person name="Li X."/>
            <person name="Zheng H."/>
            <person name="Cong L."/>
            <person name="Lin L."/>
            <person name="Yin J."/>
            <person name="Geng J."/>
            <person name="Li G."/>
            <person name="Shi J."/>
            <person name="Liu J."/>
            <person name="Lv H."/>
            <person name="Li J."/>
            <person name="Wang J."/>
            <person name="Deng Y."/>
            <person name="Ran L."/>
            <person name="Shi X."/>
            <person name="Wang X."/>
            <person name="Wu Q."/>
            <person name="Li C."/>
            <person name="Ren X."/>
            <person name="Wang J."/>
            <person name="Wang X."/>
            <person name="Li D."/>
            <person name="Liu D."/>
            <person name="Zhang X."/>
            <person name="Ji Z."/>
            <person name="Zhao W."/>
            <person name="Sun Y."/>
            <person name="Zhang Z."/>
            <person name="Bao J."/>
            <person name="Han Y."/>
            <person name="Dong L."/>
            <person name="Ji J."/>
            <person name="Chen P."/>
            <person name="Wu S."/>
            <person name="Liu J."/>
            <person name="Xiao Y."/>
            <person name="Bu D."/>
            <person name="Tan J."/>
            <person name="Yang L."/>
            <person name="Ye C."/>
            <person name="Zhang J."/>
            <person name="Xu J."/>
            <person name="Zhou Y."/>
            <person name="Yu Y."/>
            <person name="Zhang B."/>
            <person name="Zhuang S."/>
            <person name="Wei H."/>
            <person name="Liu B."/>
            <person name="Lei M."/>
            <person name="Yu H."/>
            <person name="Li Y."/>
            <person name="Xu H."/>
            <person name="Wei S."/>
            <person name="He X."/>
            <person name="Fang L."/>
            <person name="Zhang Z."/>
            <person name="Zhang Y."/>
            <person name="Huang X."/>
            <person name="Su Z."/>
            <person name="Tong W."/>
            <person name="Li J."/>
            <person name="Tong Z."/>
            <person name="Li S."/>
            <person name="Ye J."/>
            <person name="Wang L."/>
            <person name="Fang L."/>
            <person name="Lei T."/>
            <person name="Chen C."/>
            <person name="Chen H."/>
            <person name="Xu Z."/>
            <person name="Li H."/>
            <person name="Huang H."/>
            <person name="Zhang F."/>
            <person name="Xu H."/>
            <person name="Li N."/>
            <person name="Zhao C."/>
            <person name="Li S."/>
            <person name="Dong L."/>
            <person name="Huang Y."/>
            <person name="Li L."/>
            <person name="Xi Y."/>
            <person name="Qi Q."/>
            <person name="Li W."/>
            <person name="Zhang B."/>
            <person name="Hu W."/>
            <person name="Zhang Y."/>
            <person name="Tian X."/>
            <person name="Jiao Y."/>
            <person name="Liang X."/>
            <person name="Jin J."/>
            <person name="Gao L."/>
            <person name="Zheng W."/>
            <person name="Hao B."/>
            <person name="Liu S."/>
            <person name="Wang W."/>
            <person name="Yuan L."/>
            <person name="Cao M."/>
            <person name="McDermott J."/>
            <person name="Samudrala R."/>
            <person name="Wang J."/>
            <person name="Wong G.K."/>
            <person name="Yang H."/>
        </authorList>
    </citation>
    <scope>NUCLEOTIDE SEQUENCE [LARGE SCALE GENOMIC DNA]</scope>
</reference>
<protein>
    <submittedName>
        <fullName evidence="1">Uncharacterized protein</fullName>
    </submittedName>
</protein>
<proteinExistence type="predicted"/>
<sequence>MAFHMASKSSSSLPLSRAVSATPGSGSENFCSRTECFCGGGARLCLASEVYDAAVDASSSDSVVTQDSPPYTAAAVLNSSLGLTTSDGASSAAAGRTAAIGTAGCKCGHGSLSCCCCAWKCLWSESF</sequence>
<dbReference type="Proteomes" id="UP000007752">
    <property type="component" value="Chromosome 1"/>
</dbReference>
<dbReference type="AlphaFoldDB" id="B9EXA1"/>
<name>B9EXA1_ORYSJ</name>
<gene>
    <name evidence="1" type="ORF">OsJ_02043</name>
</gene>
<dbReference type="EMBL" id="CM000138">
    <property type="protein sequence ID" value="EEE54714.1"/>
    <property type="molecule type" value="Genomic_DNA"/>
</dbReference>
<organism evidence="1">
    <name type="scientific">Oryza sativa subsp. japonica</name>
    <name type="common">Rice</name>
    <dbReference type="NCBI Taxonomy" id="39947"/>
    <lineage>
        <taxon>Eukaryota</taxon>
        <taxon>Viridiplantae</taxon>
        <taxon>Streptophyta</taxon>
        <taxon>Embryophyta</taxon>
        <taxon>Tracheophyta</taxon>
        <taxon>Spermatophyta</taxon>
        <taxon>Magnoliopsida</taxon>
        <taxon>Liliopsida</taxon>
        <taxon>Poales</taxon>
        <taxon>Poaceae</taxon>
        <taxon>BOP clade</taxon>
        <taxon>Oryzoideae</taxon>
        <taxon>Oryzeae</taxon>
        <taxon>Oryzinae</taxon>
        <taxon>Oryza</taxon>
        <taxon>Oryza sativa</taxon>
    </lineage>
</organism>
<reference evidence="1" key="2">
    <citation type="submission" date="2008-12" db="EMBL/GenBank/DDBJ databases">
        <title>Improved gene annotation of the rice (Oryza sativa) genomes.</title>
        <authorList>
            <person name="Wang J."/>
            <person name="Li R."/>
            <person name="Fan W."/>
            <person name="Huang Q."/>
            <person name="Zhang J."/>
            <person name="Zhou Y."/>
            <person name="Hu Y."/>
            <person name="Zi S."/>
            <person name="Li J."/>
            <person name="Ni P."/>
            <person name="Zheng H."/>
            <person name="Zhang Y."/>
            <person name="Zhao M."/>
            <person name="Hao Q."/>
            <person name="McDermott J."/>
            <person name="Samudrala R."/>
            <person name="Kristiansen K."/>
            <person name="Wong G.K.-S."/>
        </authorList>
    </citation>
    <scope>NUCLEOTIDE SEQUENCE</scope>
</reference>